<sequence length="156" mass="17563">MNVPPSHVPTDQNMIEGAVCPRLEKTNETDDSSEKTENALVCARLQLKNQLSAAGVLEDYAQENVTFNKISDKRNRWMAMFCLDEKIKNSLEESKHAFAEEEFLNIIFKILEKPEAYNESLNAPMGLMVEMKDYTASELAILKIVCSANGCPFKVV</sequence>
<dbReference type="Proteomes" id="UP000492821">
    <property type="component" value="Unassembled WGS sequence"/>
</dbReference>
<evidence type="ECO:0000313" key="2">
    <source>
        <dbReference type="WBParaSite" id="Pan_g3367.t1"/>
    </source>
</evidence>
<organism evidence="1 2">
    <name type="scientific">Panagrellus redivivus</name>
    <name type="common">Microworm</name>
    <dbReference type="NCBI Taxonomy" id="6233"/>
    <lineage>
        <taxon>Eukaryota</taxon>
        <taxon>Metazoa</taxon>
        <taxon>Ecdysozoa</taxon>
        <taxon>Nematoda</taxon>
        <taxon>Chromadorea</taxon>
        <taxon>Rhabditida</taxon>
        <taxon>Tylenchina</taxon>
        <taxon>Panagrolaimomorpha</taxon>
        <taxon>Panagrolaimoidea</taxon>
        <taxon>Panagrolaimidae</taxon>
        <taxon>Panagrellus</taxon>
    </lineage>
</organism>
<reference evidence="1" key="1">
    <citation type="journal article" date="2013" name="Genetics">
        <title>The draft genome and transcriptome of Panagrellus redivivus are shaped by the harsh demands of a free-living lifestyle.</title>
        <authorList>
            <person name="Srinivasan J."/>
            <person name="Dillman A.R."/>
            <person name="Macchietto M.G."/>
            <person name="Heikkinen L."/>
            <person name="Lakso M."/>
            <person name="Fracchia K.M."/>
            <person name="Antoshechkin I."/>
            <person name="Mortazavi A."/>
            <person name="Wong G."/>
            <person name="Sternberg P.W."/>
        </authorList>
    </citation>
    <scope>NUCLEOTIDE SEQUENCE [LARGE SCALE GENOMIC DNA]</scope>
    <source>
        <strain evidence="1">MT8872</strain>
    </source>
</reference>
<protein>
    <submittedName>
        <fullName evidence="2">Uncharacterized protein</fullName>
    </submittedName>
</protein>
<dbReference type="WBParaSite" id="Pan_g3367.t1">
    <property type="protein sequence ID" value="Pan_g3367.t1"/>
    <property type="gene ID" value="Pan_g3367"/>
</dbReference>
<proteinExistence type="predicted"/>
<accession>A0A7E4VVV0</accession>
<keyword evidence="1" id="KW-1185">Reference proteome</keyword>
<evidence type="ECO:0000313" key="1">
    <source>
        <dbReference type="Proteomes" id="UP000492821"/>
    </source>
</evidence>
<dbReference type="AlphaFoldDB" id="A0A7E4VVV0"/>
<name>A0A7E4VVV0_PANRE</name>
<reference evidence="2" key="2">
    <citation type="submission" date="2020-10" db="UniProtKB">
        <authorList>
            <consortium name="WormBaseParasite"/>
        </authorList>
    </citation>
    <scope>IDENTIFICATION</scope>
</reference>